<accession>A0ABW5ZMC4</accession>
<dbReference type="Gene3D" id="3.40.50.720">
    <property type="entry name" value="NAD(P)-binding Rossmann-like Domain"/>
    <property type="match status" value="1"/>
</dbReference>
<dbReference type="Pfam" id="PF13561">
    <property type="entry name" value="adh_short_C2"/>
    <property type="match status" value="1"/>
</dbReference>
<comment type="similarity">
    <text evidence="1">Belongs to the short-chain dehydrogenases/reductases (SDR) family.</text>
</comment>
<dbReference type="InterPro" id="IPR050259">
    <property type="entry name" value="SDR"/>
</dbReference>
<dbReference type="PRINTS" id="PR00081">
    <property type="entry name" value="GDHRDH"/>
</dbReference>
<dbReference type="PROSITE" id="PS00061">
    <property type="entry name" value="ADH_SHORT"/>
    <property type="match status" value="1"/>
</dbReference>
<organism evidence="2 3">
    <name type="scientific">Jeotgalibacillus terrae</name>
    <dbReference type="NCBI Taxonomy" id="587735"/>
    <lineage>
        <taxon>Bacteria</taxon>
        <taxon>Bacillati</taxon>
        <taxon>Bacillota</taxon>
        <taxon>Bacilli</taxon>
        <taxon>Bacillales</taxon>
        <taxon>Caryophanaceae</taxon>
        <taxon>Jeotgalibacillus</taxon>
    </lineage>
</organism>
<proteinExistence type="inferred from homology"/>
<dbReference type="PANTHER" id="PTHR42879">
    <property type="entry name" value="3-OXOACYL-(ACYL-CARRIER-PROTEIN) REDUCTASE"/>
    <property type="match status" value="1"/>
</dbReference>
<dbReference type="InterPro" id="IPR036291">
    <property type="entry name" value="NAD(P)-bd_dom_sf"/>
</dbReference>
<dbReference type="PRINTS" id="PR00080">
    <property type="entry name" value="SDRFAMILY"/>
</dbReference>
<comment type="caution">
    <text evidence="2">The sequence shown here is derived from an EMBL/GenBank/DDBJ whole genome shotgun (WGS) entry which is preliminary data.</text>
</comment>
<evidence type="ECO:0000313" key="2">
    <source>
        <dbReference type="EMBL" id="MFD2912737.1"/>
    </source>
</evidence>
<dbReference type="InterPro" id="IPR020904">
    <property type="entry name" value="Sc_DH/Rdtase_CS"/>
</dbReference>
<dbReference type="EMBL" id="JBHUPG010000023">
    <property type="protein sequence ID" value="MFD2912737.1"/>
    <property type="molecule type" value="Genomic_DNA"/>
</dbReference>
<reference evidence="3" key="1">
    <citation type="journal article" date="2019" name="Int. J. Syst. Evol. Microbiol.">
        <title>The Global Catalogue of Microorganisms (GCM) 10K type strain sequencing project: providing services to taxonomists for standard genome sequencing and annotation.</title>
        <authorList>
            <consortium name="The Broad Institute Genomics Platform"/>
            <consortium name="The Broad Institute Genome Sequencing Center for Infectious Disease"/>
            <person name="Wu L."/>
            <person name="Ma J."/>
        </authorList>
    </citation>
    <scope>NUCLEOTIDE SEQUENCE [LARGE SCALE GENOMIC DNA]</scope>
    <source>
        <strain evidence="3">KCTC 13528</strain>
    </source>
</reference>
<dbReference type="InterPro" id="IPR002347">
    <property type="entry name" value="SDR_fam"/>
</dbReference>
<keyword evidence="3" id="KW-1185">Reference proteome</keyword>
<dbReference type="Proteomes" id="UP001597561">
    <property type="component" value="Unassembled WGS sequence"/>
</dbReference>
<evidence type="ECO:0000313" key="3">
    <source>
        <dbReference type="Proteomes" id="UP001597561"/>
    </source>
</evidence>
<protein>
    <submittedName>
        <fullName evidence="2">SDR family NAD(P)-dependent oxidoreductase</fullName>
        <ecNumber evidence="2">1.1.1.-</ecNumber>
    </submittedName>
</protein>
<keyword evidence="2" id="KW-0560">Oxidoreductase</keyword>
<name>A0ABW5ZMC4_9BACL</name>
<dbReference type="RefSeq" id="WP_239581559.1">
    <property type="nucleotide sequence ID" value="NZ_JAFBDK010000010.1"/>
</dbReference>
<gene>
    <name evidence="2" type="ORF">ACFS5P_12690</name>
</gene>
<dbReference type="EC" id="1.1.1.-" evidence="2"/>
<evidence type="ECO:0000256" key="1">
    <source>
        <dbReference type="ARBA" id="ARBA00006484"/>
    </source>
</evidence>
<sequence>MKSKVALVTGASRGIGKSMAIKLAEDGLKVVVNYNSNREKAESIVYDIQHSGGEAIAIQADVTSEDDVKKLVSRSQEAFGQTIDILVNNATGPQPELSLENVSWEDYLDQLHFTAKAPLLLLKEIMPSMKEKQWGRVINIGSEVIEIGNPEFSNYVTAKSAVVGMTRSWANELGTHNITVNAVHPGFTPVERHGEVTEENARGYLKGVPLNRLGKPDDIANMVCFLASEEAGFITGQNINVNGGNTFGV</sequence>
<dbReference type="GO" id="GO:0016491">
    <property type="term" value="F:oxidoreductase activity"/>
    <property type="evidence" value="ECO:0007669"/>
    <property type="project" value="UniProtKB-KW"/>
</dbReference>
<dbReference type="SUPFAM" id="SSF51735">
    <property type="entry name" value="NAD(P)-binding Rossmann-fold domains"/>
    <property type="match status" value="1"/>
</dbReference>